<accession>A0A9D1S6I9</accession>
<dbReference type="AlphaFoldDB" id="A0A9D1S6I9"/>
<proteinExistence type="predicted"/>
<name>A0A9D1S6I9_9FIRM</name>
<comment type="caution">
    <text evidence="2">The sequence shown here is derived from an EMBL/GenBank/DDBJ whole genome shotgun (WGS) entry which is preliminary data.</text>
</comment>
<protein>
    <submittedName>
        <fullName evidence="2">Uncharacterized protein</fullName>
    </submittedName>
</protein>
<keyword evidence="1" id="KW-0175">Coiled coil</keyword>
<organism evidence="2 3">
    <name type="scientific">Candidatus Avimonoglobus intestinipullorum</name>
    <dbReference type="NCBI Taxonomy" id="2840699"/>
    <lineage>
        <taxon>Bacteria</taxon>
        <taxon>Bacillati</taxon>
        <taxon>Bacillota</taxon>
        <taxon>Clostridia</taxon>
        <taxon>Eubacteriales</taxon>
        <taxon>Candidatus Avimonoglobus</taxon>
    </lineage>
</organism>
<feature type="non-terminal residue" evidence="2">
    <location>
        <position position="676"/>
    </location>
</feature>
<reference evidence="2" key="2">
    <citation type="journal article" date="2021" name="PeerJ">
        <title>Extensive microbial diversity within the chicken gut microbiome revealed by metagenomics and culture.</title>
        <authorList>
            <person name="Gilroy R."/>
            <person name="Ravi A."/>
            <person name="Getino M."/>
            <person name="Pursley I."/>
            <person name="Horton D.L."/>
            <person name="Alikhan N.F."/>
            <person name="Baker D."/>
            <person name="Gharbi K."/>
            <person name="Hall N."/>
            <person name="Watson M."/>
            <person name="Adriaenssens E.M."/>
            <person name="Foster-Nyarko E."/>
            <person name="Jarju S."/>
            <person name="Secka A."/>
            <person name="Antonio M."/>
            <person name="Oren A."/>
            <person name="Chaudhuri R.R."/>
            <person name="La Ragione R."/>
            <person name="Hildebrand F."/>
            <person name="Pallen M.J."/>
        </authorList>
    </citation>
    <scope>NUCLEOTIDE SEQUENCE</scope>
    <source>
        <strain evidence="2">ChiSjej4B22-9803</strain>
    </source>
</reference>
<reference evidence="2" key="1">
    <citation type="submission" date="2020-10" db="EMBL/GenBank/DDBJ databases">
        <authorList>
            <person name="Gilroy R."/>
        </authorList>
    </citation>
    <scope>NUCLEOTIDE SEQUENCE</scope>
    <source>
        <strain evidence="2">ChiSjej4B22-9803</strain>
    </source>
</reference>
<evidence type="ECO:0000256" key="1">
    <source>
        <dbReference type="SAM" id="Coils"/>
    </source>
</evidence>
<evidence type="ECO:0000313" key="2">
    <source>
        <dbReference type="EMBL" id="HIU48352.1"/>
    </source>
</evidence>
<sequence>MQYEFKVSGDNLKFERKQAHEGNVNTYICKFEFDSEWDGMAKYAVFIVDETTYTVLLEGDSCAVPAEAVEGAGYLTVGVYGTQGEESAYKRISTGLVTIEVRPGACSDRTAPIPPTPDIWAQYLAKVQALATQAEDAESGAIAAETEAIEAENSAKAAAQQALLAQTGAQTAAEDAQAAAGEADGAKTAAQEAAAEADAARTLTEGYKNEAISASADAYVYKTDAENAKNSANTSKQAAETAAENAQAAAAQAAEDAALAETAKTQAQTAANTAGAAAAQAAQDADAVEQDKGTVEAALEDVQEAVEHIDSQKAAVDSAKESAESAAASAMESAEAAENALEEIEGATVNRYGVKFNGSANSGATVERLYNAYGLTANVGTDTETAINDFDSIYPWAGRRRCCGYFNDDGNFVINAYEGEPGYATDGTNGEVWVETPLFYYKHTYGDDGSEEIVISTHPIGGYLPSPIHINADGTLRQKAYTAAYPMGLVDGMPTSRSGLYAEGVSLNTAMTNARKLGAKYTTKTTAEQYTKCLLMWVEFATRNLQSKMMGCSTLRYSAEDTATVAEEAANRVILAASQAQQYVVGGAIRIGVSQGDASIANNRTVTAIESYDGENSAIVFDGDPVDISVGNFVSALPWKTGSCDNVLSSSGSLTSNTSGKYPCIYRGEETPYGDA</sequence>
<gene>
    <name evidence="2" type="ORF">IAB04_03230</name>
</gene>
<evidence type="ECO:0000313" key="3">
    <source>
        <dbReference type="Proteomes" id="UP000824111"/>
    </source>
</evidence>
<feature type="coiled-coil region" evidence="1">
    <location>
        <begin position="236"/>
        <end position="347"/>
    </location>
</feature>
<dbReference type="Proteomes" id="UP000824111">
    <property type="component" value="Unassembled WGS sequence"/>
</dbReference>
<dbReference type="EMBL" id="DVND01000084">
    <property type="protein sequence ID" value="HIU48352.1"/>
    <property type="molecule type" value="Genomic_DNA"/>
</dbReference>